<accession>A0AAN5D3S1</accession>
<keyword evidence="2" id="KW-1185">Reference proteome</keyword>
<gene>
    <name evidence="1" type="ORF">PMAYCL1PPCAC_25342</name>
</gene>
<protein>
    <submittedName>
        <fullName evidence="1">Uncharacterized protein</fullName>
    </submittedName>
</protein>
<comment type="caution">
    <text evidence="1">The sequence shown here is derived from an EMBL/GenBank/DDBJ whole genome shotgun (WGS) entry which is preliminary data.</text>
</comment>
<dbReference type="Proteomes" id="UP001328107">
    <property type="component" value="Unassembled WGS sequence"/>
</dbReference>
<dbReference type="EMBL" id="BTRK01000005">
    <property type="protein sequence ID" value="GMR55147.1"/>
    <property type="molecule type" value="Genomic_DNA"/>
</dbReference>
<name>A0AAN5D3S1_9BILA</name>
<proteinExistence type="predicted"/>
<sequence>TIINIYRSSFAENVNIAARKRLLSILVEARPTEIYLAFSEELFIDERFLIEYSKSVRLPRLTMCFQKGIELRPNELFKQFLSNFGSLTCEQIIIETTWLIPAIIFRLRAKSHGYWIFHISKEFTQVLINPYVEHDLKYTARDRDPIYEHLFELSGTPW</sequence>
<feature type="non-terminal residue" evidence="1">
    <location>
        <position position="1"/>
    </location>
</feature>
<evidence type="ECO:0000313" key="1">
    <source>
        <dbReference type="EMBL" id="GMR55147.1"/>
    </source>
</evidence>
<dbReference type="AlphaFoldDB" id="A0AAN5D3S1"/>
<organism evidence="1 2">
    <name type="scientific">Pristionchus mayeri</name>
    <dbReference type="NCBI Taxonomy" id="1317129"/>
    <lineage>
        <taxon>Eukaryota</taxon>
        <taxon>Metazoa</taxon>
        <taxon>Ecdysozoa</taxon>
        <taxon>Nematoda</taxon>
        <taxon>Chromadorea</taxon>
        <taxon>Rhabditida</taxon>
        <taxon>Rhabditina</taxon>
        <taxon>Diplogasteromorpha</taxon>
        <taxon>Diplogasteroidea</taxon>
        <taxon>Neodiplogasteridae</taxon>
        <taxon>Pristionchus</taxon>
    </lineage>
</organism>
<evidence type="ECO:0000313" key="2">
    <source>
        <dbReference type="Proteomes" id="UP001328107"/>
    </source>
</evidence>
<feature type="non-terminal residue" evidence="1">
    <location>
        <position position="158"/>
    </location>
</feature>
<reference evidence="2" key="1">
    <citation type="submission" date="2022-10" db="EMBL/GenBank/DDBJ databases">
        <title>Genome assembly of Pristionchus species.</title>
        <authorList>
            <person name="Yoshida K."/>
            <person name="Sommer R.J."/>
        </authorList>
    </citation>
    <scope>NUCLEOTIDE SEQUENCE [LARGE SCALE GENOMIC DNA]</scope>
    <source>
        <strain evidence="2">RS5460</strain>
    </source>
</reference>